<name>A0AA86RKJ9_9EUKA</name>
<evidence type="ECO:0000313" key="3">
    <source>
        <dbReference type="Proteomes" id="UP001642409"/>
    </source>
</evidence>
<gene>
    <name evidence="2" type="ORF">HINF_LOCUS17030</name>
    <name evidence="1" type="ORF">HINF_LOCUS61359</name>
</gene>
<keyword evidence="3" id="KW-1185">Reference proteome</keyword>
<dbReference type="Proteomes" id="UP001642409">
    <property type="component" value="Unassembled WGS sequence"/>
</dbReference>
<dbReference type="EMBL" id="CATOUU010001125">
    <property type="protein sequence ID" value="CAI9973714.1"/>
    <property type="molecule type" value="Genomic_DNA"/>
</dbReference>
<dbReference type="AlphaFoldDB" id="A0AA86RKJ9"/>
<protein>
    <submittedName>
        <fullName evidence="2">Hypothetical_protein</fullName>
    </submittedName>
</protein>
<proteinExistence type="predicted"/>
<evidence type="ECO:0000313" key="1">
    <source>
        <dbReference type="EMBL" id="CAI9973714.1"/>
    </source>
</evidence>
<comment type="caution">
    <text evidence="1">The sequence shown here is derived from an EMBL/GenBank/DDBJ whole genome shotgun (WGS) entry which is preliminary data.</text>
</comment>
<reference evidence="1" key="1">
    <citation type="submission" date="2023-06" db="EMBL/GenBank/DDBJ databases">
        <authorList>
            <person name="Kurt Z."/>
        </authorList>
    </citation>
    <scope>NUCLEOTIDE SEQUENCE</scope>
</reference>
<organism evidence="1">
    <name type="scientific">Hexamita inflata</name>
    <dbReference type="NCBI Taxonomy" id="28002"/>
    <lineage>
        <taxon>Eukaryota</taxon>
        <taxon>Metamonada</taxon>
        <taxon>Diplomonadida</taxon>
        <taxon>Hexamitidae</taxon>
        <taxon>Hexamitinae</taxon>
        <taxon>Hexamita</taxon>
    </lineage>
</organism>
<reference evidence="2 3" key="2">
    <citation type="submission" date="2024-07" db="EMBL/GenBank/DDBJ databases">
        <authorList>
            <person name="Akdeniz Z."/>
        </authorList>
    </citation>
    <scope>NUCLEOTIDE SEQUENCE [LARGE SCALE GENOMIC DNA]</scope>
</reference>
<dbReference type="EMBL" id="CAXDID020000042">
    <property type="protein sequence ID" value="CAL6000912.1"/>
    <property type="molecule type" value="Genomic_DNA"/>
</dbReference>
<sequence>MQRRTSCLQPFLTHAYATPPMDFYQHPMLTEAEIKNACAIPPQDKFLNLSETFAHAITLDNTEKETQSPSFAGAFLVTIWTAQTHASNAHRLLIWFQTQIEPRAYAMPLTASSQTAPLAIVSEMDLTNIRIWLERDVLPVMKTRISSRIPTLVFVSAGPAIITQARTDLPAILNHVGPVRFQALI</sequence>
<accession>A0AA86RKJ9</accession>
<evidence type="ECO:0000313" key="2">
    <source>
        <dbReference type="EMBL" id="CAL6000912.1"/>
    </source>
</evidence>